<sequence length="73" mass="8604">HANKFCERNKKNQPTPCTNTQTLKSDLEMLKINDEKKYKQLLYASNWIGKLDQQLKEKEIELYGIAETNIFTL</sequence>
<keyword evidence="3" id="KW-1185">Reference proteome</keyword>
<feature type="compositionally biased region" description="Basic and acidic residues" evidence="1">
    <location>
        <begin position="1"/>
        <end position="10"/>
    </location>
</feature>
<feature type="non-terminal residue" evidence="2">
    <location>
        <position position="1"/>
    </location>
</feature>
<gene>
    <name evidence="2" type="ORF">QE152_g29533</name>
</gene>
<dbReference type="Proteomes" id="UP001458880">
    <property type="component" value="Unassembled WGS sequence"/>
</dbReference>
<proteinExistence type="predicted"/>
<evidence type="ECO:0000313" key="2">
    <source>
        <dbReference type="EMBL" id="KAK9703100.1"/>
    </source>
</evidence>
<accession>A0AAW1JHB1</accession>
<dbReference type="EMBL" id="JASPKY010000376">
    <property type="protein sequence ID" value="KAK9703100.1"/>
    <property type="molecule type" value="Genomic_DNA"/>
</dbReference>
<reference evidence="2 3" key="1">
    <citation type="journal article" date="2024" name="BMC Genomics">
        <title>De novo assembly and annotation of Popillia japonica's genome with initial clues to its potential as an invasive pest.</title>
        <authorList>
            <person name="Cucini C."/>
            <person name="Boschi S."/>
            <person name="Funari R."/>
            <person name="Cardaioli E."/>
            <person name="Iannotti N."/>
            <person name="Marturano G."/>
            <person name="Paoli F."/>
            <person name="Bruttini M."/>
            <person name="Carapelli A."/>
            <person name="Frati F."/>
            <person name="Nardi F."/>
        </authorList>
    </citation>
    <scope>NUCLEOTIDE SEQUENCE [LARGE SCALE GENOMIC DNA]</scope>
    <source>
        <strain evidence="2">DMR45628</strain>
    </source>
</reference>
<name>A0AAW1JHB1_POPJA</name>
<organism evidence="2 3">
    <name type="scientific">Popillia japonica</name>
    <name type="common">Japanese beetle</name>
    <dbReference type="NCBI Taxonomy" id="7064"/>
    <lineage>
        <taxon>Eukaryota</taxon>
        <taxon>Metazoa</taxon>
        <taxon>Ecdysozoa</taxon>
        <taxon>Arthropoda</taxon>
        <taxon>Hexapoda</taxon>
        <taxon>Insecta</taxon>
        <taxon>Pterygota</taxon>
        <taxon>Neoptera</taxon>
        <taxon>Endopterygota</taxon>
        <taxon>Coleoptera</taxon>
        <taxon>Polyphaga</taxon>
        <taxon>Scarabaeiformia</taxon>
        <taxon>Scarabaeidae</taxon>
        <taxon>Rutelinae</taxon>
        <taxon>Popillia</taxon>
    </lineage>
</organism>
<evidence type="ECO:0000256" key="1">
    <source>
        <dbReference type="SAM" id="MobiDB-lite"/>
    </source>
</evidence>
<comment type="caution">
    <text evidence="2">The sequence shown here is derived from an EMBL/GenBank/DDBJ whole genome shotgun (WGS) entry which is preliminary data.</text>
</comment>
<evidence type="ECO:0000313" key="3">
    <source>
        <dbReference type="Proteomes" id="UP001458880"/>
    </source>
</evidence>
<protein>
    <submittedName>
        <fullName evidence="2">Uncharacterized protein</fullName>
    </submittedName>
</protein>
<dbReference type="AlphaFoldDB" id="A0AAW1JHB1"/>
<feature type="region of interest" description="Disordered" evidence="1">
    <location>
        <begin position="1"/>
        <end position="20"/>
    </location>
</feature>